<dbReference type="PANTHER" id="PTHR43065">
    <property type="entry name" value="SENSOR HISTIDINE KINASE"/>
    <property type="match status" value="1"/>
</dbReference>
<dbReference type="InterPro" id="IPR005467">
    <property type="entry name" value="His_kinase_dom"/>
</dbReference>
<evidence type="ECO:0000256" key="5">
    <source>
        <dbReference type="ARBA" id="ARBA00022741"/>
    </source>
</evidence>
<dbReference type="GO" id="GO:0005524">
    <property type="term" value="F:ATP binding"/>
    <property type="evidence" value="ECO:0007669"/>
    <property type="project" value="UniProtKB-KW"/>
</dbReference>
<sequence>MPVANEQGEFTHTVAIIRDTTQRRQMEQELRESEARFRSLFEHAADAIVLLDSQGQVVDANPRACQNFGYSREQFRGRHFSHLEIGCLRSEAADDNSLTSECFYRRQDGTVFPAEVRYAWIESNGRRLRMALIRDVTRRRQAEQALREREELLRNILSAIPCGVFWKDRQLRYRGCNEQVAHDHGFRDPAELIGKDDYQIAASRSEADFFRSCDQQVLSTGQPLMHVEENLTRRDGTLRTLLTSKVPWRDAHGQIVGVIGVYQDITERKRLEQQLLQAQKMEAIGRLAGGIAHDFNNLLTIIRGNADLLRSQFGDSADAALEYLDDLRLAADRAAALVRQLLMFSRQSSGQVEIVDVNSVIRGLASMLDRLLGERIRLVVDLSAEPATVLADYSHLEQVIMNLAVNARDAMPDGGVLTLSTRLLPSADIEGPQRWVQLRVSDTGVGMDDAVKERIFEPFFTTKGPDKGTGLGLTTAFGIVQRLGGQIHVDTAPGCGTTFTLTLPWAKGQTVQESRTPLPPALVRQHPRQSGRLLLVEDEDSLRKLARLTLENQGYEVLEAPDGEAALHQIEMQTEKGFDVLVTDLVMPGMDGQELAERLLCRYPRLAIVFMSGYVPEEVQLDTFTDAVFLPKPFTPSDLSRAVLTARQRAAESVPPRTEAVLPSSEGCGMNPHGSPPLERAGPRAEKPDSTLPAVPP</sequence>
<dbReference type="SMART" id="SM00086">
    <property type="entry name" value="PAC"/>
    <property type="match status" value="2"/>
</dbReference>
<dbReference type="PROSITE" id="PS50110">
    <property type="entry name" value="RESPONSE_REGULATORY"/>
    <property type="match status" value="1"/>
</dbReference>
<keyword evidence="17" id="KW-1185">Reference proteome</keyword>
<evidence type="ECO:0000259" key="13">
    <source>
        <dbReference type="PROSITE" id="PS50110"/>
    </source>
</evidence>
<dbReference type="Gene3D" id="1.10.287.130">
    <property type="match status" value="1"/>
</dbReference>
<feature type="domain" description="PAC" evidence="15">
    <location>
        <begin position="1"/>
        <end position="32"/>
    </location>
</feature>
<dbReference type="CDD" id="cd00156">
    <property type="entry name" value="REC"/>
    <property type="match status" value="1"/>
</dbReference>
<dbReference type="AlphaFoldDB" id="A0A7V8VF86"/>
<keyword evidence="5" id="KW-0547">Nucleotide-binding</keyword>
<dbReference type="EMBL" id="JACEFB010000008">
    <property type="protein sequence ID" value="MBA2226871.1"/>
    <property type="molecule type" value="Genomic_DNA"/>
</dbReference>
<keyword evidence="6" id="KW-0418">Kinase</keyword>
<dbReference type="InterPro" id="IPR013656">
    <property type="entry name" value="PAS_4"/>
</dbReference>
<dbReference type="InterPro" id="IPR003661">
    <property type="entry name" value="HisK_dim/P_dom"/>
</dbReference>
<dbReference type="NCBIfam" id="TIGR00229">
    <property type="entry name" value="sensory_box"/>
    <property type="match status" value="2"/>
</dbReference>
<accession>A0A7V8VF86</accession>
<dbReference type="SMART" id="SM00387">
    <property type="entry name" value="HATPase_c"/>
    <property type="match status" value="1"/>
</dbReference>
<feature type="modified residue" description="4-aspartylphosphate" evidence="9">
    <location>
        <position position="584"/>
    </location>
</feature>
<feature type="domain" description="PAC" evidence="15">
    <location>
        <begin position="98"/>
        <end position="148"/>
    </location>
</feature>
<dbReference type="SUPFAM" id="SSF55874">
    <property type="entry name" value="ATPase domain of HSP90 chaperone/DNA topoisomerase II/histidine kinase"/>
    <property type="match status" value="1"/>
</dbReference>
<feature type="domain" description="PAS" evidence="14">
    <location>
        <begin position="33"/>
        <end position="78"/>
    </location>
</feature>
<dbReference type="InterPro" id="IPR004358">
    <property type="entry name" value="Sig_transdc_His_kin-like_C"/>
</dbReference>
<dbReference type="SUPFAM" id="SSF52172">
    <property type="entry name" value="CheY-like"/>
    <property type="match status" value="1"/>
</dbReference>
<dbReference type="Gene3D" id="3.40.50.2300">
    <property type="match status" value="1"/>
</dbReference>
<dbReference type="InterPro" id="IPR001789">
    <property type="entry name" value="Sig_transdc_resp-reg_receiver"/>
</dbReference>
<feature type="coiled-coil region" evidence="10">
    <location>
        <begin position="16"/>
        <end position="43"/>
    </location>
</feature>
<dbReference type="PROSITE" id="PS50113">
    <property type="entry name" value="PAC"/>
    <property type="match status" value="3"/>
</dbReference>
<dbReference type="Pfam" id="PF02518">
    <property type="entry name" value="HATPase_c"/>
    <property type="match status" value="1"/>
</dbReference>
<dbReference type="Pfam" id="PF00512">
    <property type="entry name" value="HisKA"/>
    <property type="match status" value="1"/>
</dbReference>
<dbReference type="Proteomes" id="UP000542342">
    <property type="component" value="Unassembled WGS sequence"/>
</dbReference>
<keyword evidence="7" id="KW-0067">ATP-binding</keyword>
<feature type="domain" description="PAC" evidence="15">
    <location>
        <begin position="225"/>
        <end position="277"/>
    </location>
</feature>
<dbReference type="InterPro" id="IPR000700">
    <property type="entry name" value="PAS-assoc_C"/>
</dbReference>
<dbReference type="InterPro" id="IPR000014">
    <property type="entry name" value="PAS"/>
</dbReference>
<evidence type="ECO:0000256" key="2">
    <source>
        <dbReference type="ARBA" id="ARBA00012438"/>
    </source>
</evidence>
<evidence type="ECO:0000259" key="12">
    <source>
        <dbReference type="PROSITE" id="PS50109"/>
    </source>
</evidence>
<feature type="region of interest" description="Disordered" evidence="11">
    <location>
        <begin position="650"/>
        <end position="697"/>
    </location>
</feature>
<dbReference type="SMART" id="SM00388">
    <property type="entry name" value="HisKA"/>
    <property type="match status" value="1"/>
</dbReference>
<evidence type="ECO:0000256" key="3">
    <source>
        <dbReference type="ARBA" id="ARBA00022553"/>
    </source>
</evidence>
<comment type="caution">
    <text evidence="16">The sequence shown here is derived from an EMBL/GenBank/DDBJ whole genome shotgun (WGS) entry which is preliminary data.</text>
</comment>
<dbReference type="PRINTS" id="PR00344">
    <property type="entry name" value="BCTRLSENSOR"/>
</dbReference>
<keyword evidence="3 9" id="KW-0597">Phosphoprotein</keyword>
<dbReference type="Pfam" id="PF13426">
    <property type="entry name" value="PAS_9"/>
    <property type="match status" value="1"/>
</dbReference>
<organism evidence="16 17">
    <name type="scientific">Thermogemmata fonticola</name>
    <dbReference type="NCBI Taxonomy" id="2755323"/>
    <lineage>
        <taxon>Bacteria</taxon>
        <taxon>Pseudomonadati</taxon>
        <taxon>Planctomycetota</taxon>
        <taxon>Planctomycetia</taxon>
        <taxon>Gemmatales</taxon>
        <taxon>Gemmataceae</taxon>
        <taxon>Thermogemmata</taxon>
    </lineage>
</organism>
<evidence type="ECO:0000256" key="7">
    <source>
        <dbReference type="ARBA" id="ARBA00022840"/>
    </source>
</evidence>
<evidence type="ECO:0000256" key="1">
    <source>
        <dbReference type="ARBA" id="ARBA00000085"/>
    </source>
</evidence>
<evidence type="ECO:0000259" key="15">
    <source>
        <dbReference type="PROSITE" id="PS50113"/>
    </source>
</evidence>
<dbReference type="Gene3D" id="3.30.450.20">
    <property type="entry name" value="PAS domain"/>
    <property type="match status" value="3"/>
</dbReference>
<evidence type="ECO:0000313" key="16">
    <source>
        <dbReference type="EMBL" id="MBA2226871.1"/>
    </source>
</evidence>
<evidence type="ECO:0000256" key="4">
    <source>
        <dbReference type="ARBA" id="ARBA00022679"/>
    </source>
</evidence>
<dbReference type="CDD" id="cd00130">
    <property type="entry name" value="PAS"/>
    <property type="match status" value="2"/>
</dbReference>
<dbReference type="InterPro" id="IPR035965">
    <property type="entry name" value="PAS-like_dom_sf"/>
</dbReference>
<dbReference type="SUPFAM" id="SSF47384">
    <property type="entry name" value="Homodimeric domain of signal transducing histidine kinase"/>
    <property type="match status" value="1"/>
</dbReference>
<dbReference type="SMART" id="SM00091">
    <property type="entry name" value="PAS"/>
    <property type="match status" value="2"/>
</dbReference>
<dbReference type="SMART" id="SM00448">
    <property type="entry name" value="REC"/>
    <property type="match status" value="1"/>
</dbReference>
<dbReference type="InterPro" id="IPR011006">
    <property type="entry name" value="CheY-like_superfamily"/>
</dbReference>
<evidence type="ECO:0000256" key="6">
    <source>
        <dbReference type="ARBA" id="ARBA00022777"/>
    </source>
</evidence>
<feature type="domain" description="Response regulatory" evidence="13">
    <location>
        <begin position="532"/>
        <end position="647"/>
    </location>
</feature>
<dbReference type="SUPFAM" id="SSF55785">
    <property type="entry name" value="PYP-like sensor domain (PAS domain)"/>
    <property type="match status" value="2"/>
</dbReference>
<dbReference type="CDD" id="cd00082">
    <property type="entry name" value="HisKA"/>
    <property type="match status" value="1"/>
</dbReference>
<dbReference type="InterPro" id="IPR003594">
    <property type="entry name" value="HATPase_dom"/>
</dbReference>
<evidence type="ECO:0000256" key="8">
    <source>
        <dbReference type="ARBA" id="ARBA00023012"/>
    </source>
</evidence>
<evidence type="ECO:0000313" key="17">
    <source>
        <dbReference type="Proteomes" id="UP000542342"/>
    </source>
</evidence>
<proteinExistence type="predicted"/>
<keyword evidence="10" id="KW-0175">Coiled coil</keyword>
<dbReference type="PROSITE" id="PS50112">
    <property type="entry name" value="PAS"/>
    <property type="match status" value="1"/>
</dbReference>
<dbReference type="PROSITE" id="PS50109">
    <property type="entry name" value="HIS_KIN"/>
    <property type="match status" value="1"/>
</dbReference>
<dbReference type="InterPro" id="IPR036097">
    <property type="entry name" value="HisK_dim/P_sf"/>
</dbReference>
<evidence type="ECO:0000256" key="9">
    <source>
        <dbReference type="PROSITE-ProRule" id="PRU00169"/>
    </source>
</evidence>
<dbReference type="Pfam" id="PF08448">
    <property type="entry name" value="PAS_4"/>
    <property type="match status" value="1"/>
</dbReference>
<evidence type="ECO:0000256" key="11">
    <source>
        <dbReference type="SAM" id="MobiDB-lite"/>
    </source>
</evidence>
<dbReference type="EC" id="2.7.13.3" evidence="2"/>
<name>A0A7V8VF86_9BACT</name>
<keyword evidence="4" id="KW-0808">Transferase</keyword>
<keyword evidence="8" id="KW-0902">Two-component regulatory system</keyword>
<protein>
    <recommendedName>
        <fullName evidence="2">histidine kinase</fullName>
        <ecNumber evidence="2">2.7.13.3</ecNumber>
    </recommendedName>
</protein>
<dbReference type="InterPro" id="IPR036890">
    <property type="entry name" value="HATPase_C_sf"/>
</dbReference>
<dbReference type="GO" id="GO:0000155">
    <property type="term" value="F:phosphorelay sensor kinase activity"/>
    <property type="evidence" value="ECO:0007669"/>
    <property type="project" value="InterPro"/>
</dbReference>
<evidence type="ECO:0000259" key="14">
    <source>
        <dbReference type="PROSITE" id="PS50112"/>
    </source>
</evidence>
<feature type="domain" description="Histidine kinase" evidence="12">
    <location>
        <begin position="290"/>
        <end position="507"/>
    </location>
</feature>
<dbReference type="Gene3D" id="3.30.565.10">
    <property type="entry name" value="Histidine kinase-like ATPase, C-terminal domain"/>
    <property type="match status" value="1"/>
</dbReference>
<dbReference type="InterPro" id="IPR001610">
    <property type="entry name" value="PAC"/>
</dbReference>
<dbReference type="Pfam" id="PF00072">
    <property type="entry name" value="Response_reg"/>
    <property type="match status" value="1"/>
</dbReference>
<gene>
    <name evidence="16" type="ORF">H0921_11930</name>
</gene>
<reference evidence="16 17" key="1">
    <citation type="submission" date="2020-07" db="EMBL/GenBank/DDBJ databases">
        <title>Thermogemmata thermophila gen. nov., sp. nov., a novel moderate thermophilic planctomycete from a Kamchatka hot spring.</title>
        <authorList>
            <person name="Elcheninov A.G."/>
            <person name="Podosokorskaya O.A."/>
            <person name="Kovaleva O.L."/>
            <person name="Novikov A."/>
            <person name="Bonch-Osmolovskaya E.A."/>
            <person name="Toshchakov S.V."/>
            <person name="Kublanov I.V."/>
        </authorList>
    </citation>
    <scope>NUCLEOTIDE SEQUENCE [LARGE SCALE GENOMIC DNA]</scope>
    <source>
        <strain evidence="16 17">2918</strain>
    </source>
</reference>
<evidence type="ECO:0000256" key="10">
    <source>
        <dbReference type="SAM" id="Coils"/>
    </source>
</evidence>
<dbReference type="PANTHER" id="PTHR43065:SF46">
    <property type="entry name" value="C4-DICARBOXYLATE TRANSPORT SENSOR PROTEIN DCTB"/>
    <property type="match status" value="1"/>
</dbReference>
<comment type="catalytic activity">
    <reaction evidence="1">
        <text>ATP + protein L-histidine = ADP + protein N-phospho-L-histidine.</text>
        <dbReference type="EC" id="2.7.13.3"/>
    </reaction>
</comment>